<dbReference type="InterPro" id="IPR052708">
    <property type="entry name" value="PxpC"/>
</dbReference>
<dbReference type="InterPro" id="IPR003778">
    <property type="entry name" value="CT_A_B"/>
</dbReference>
<evidence type="ECO:0000256" key="2">
    <source>
        <dbReference type="ARBA" id="ARBA00022801"/>
    </source>
</evidence>
<feature type="domain" description="Carboxyltransferase" evidence="4">
    <location>
        <begin position="24"/>
        <end position="303"/>
    </location>
</feature>
<accession>A0A2X4VNR0</accession>
<dbReference type="SMART" id="SM00797">
    <property type="entry name" value="AHS2"/>
    <property type="match status" value="1"/>
</dbReference>
<organism evidence="5 6">
    <name type="scientific">Lederbergia lenta</name>
    <name type="common">Bacillus lentus</name>
    <dbReference type="NCBI Taxonomy" id="1467"/>
    <lineage>
        <taxon>Bacteria</taxon>
        <taxon>Bacillati</taxon>
        <taxon>Bacillota</taxon>
        <taxon>Bacilli</taxon>
        <taxon>Bacillales</taxon>
        <taxon>Bacillaceae</taxon>
        <taxon>Lederbergia</taxon>
    </lineage>
</organism>
<evidence type="ECO:0000313" key="5">
    <source>
        <dbReference type="EMBL" id="SQI52521.1"/>
    </source>
</evidence>
<reference evidence="5 6" key="1">
    <citation type="submission" date="2018-06" db="EMBL/GenBank/DDBJ databases">
        <authorList>
            <consortium name="Pathogen Informatics"/>
            <person name="Doyle S."/>
        </authorList>
    </citation>
    <scope>NUCLEOTIDE SEQUENCE [LARGE SCALE GENOMIC DNA]</scope>
    <source>
        <strain evidence="5 6">NCTC4824</strain>
    </source>
</reference>
<dbReference type="PANTHER" id="PTHR43309:SF5">
    <property type="entry name" value="5-OXOPROLINASE SUBUNIT C"/>
    <property type="match status" value="1"/>
</dbReference>
<dbReference type="STRING" id="1348624.GCA_001591545_02759"/>
<keyword evidence="1" id="KW-0547">Nucleotide-binding</keyword>
<proteinExistence type="predicted"/>
<name>A0A2X4VNR0_LEDLE</name>
<dbReference type="AlphaFoldDB" id="A0A2X4VNR0"/>
<dbReference type="RefSeq" id="WP_066143043.1">
    <property type="nucleotide sequence ID" value="NZ_CBCSGM010000002.1"/>
</dbReference>
<dbReference type="GO" id="GO:0005524">
    <property type="term" value="F:ATP binding"/>
    <property type="evidence" value="ECO:0007669"/>
    <property type="project" value="UniProtKB-KW"/>
</dbReference>
<gene>
    <name evidence="5" type="ORF">NCTC4824_00443</name>
</gene>
<dbReference type="Gene3D" id="2.40.100.10">
    <property type="entry name" value="Cyclophilin-like"/>
    <property type="match status" value="1"/>
</dbReference>
<dbReference type="KEGG" id="blen:NCTC4824_00443"/>
<keyword evidence="6" id="KW-1185">Reference proteome</keyword>
<protein>
    <submittedName>
        <fullName evidence="5">Allophanate hydrolase subunit 2</fullName>
        <ecNumber evidence="5">3.5.1.54</ecNumber>
    </submittedName>
</protein>
<keyword evidence="2 5" id="KW-0378">Hydrolase</keyword>
<dbReference type="EC" id="3.5.1.54" evidence="5"/>
<dbReference type="Proteomes" id="UP000249134">
    <property type="component" value="Chromosome 1"/>
</dbReference>
<dbReference type="EMBL" id="LS483476">
    <property type="protein sequence ID" value="SQI52521.1"/>
    <property type="molecule type" value="Genomic_DNA"/>
</dbReference>
<keyword evidence="3" id="KW-0067">ATP-binding</keyword>
<dbReference type="Pfam" id="PF02626">
    <property type="entry name" value="CT_A_B"/>
    <property type="match status" value="1"/>
</dbReference>
<dbReference type="InterPro" id="IPR029000">
    <property type="entry name" value="Cyclophilin-like_dom_sf"/>
</dbReference>
<sequence>MTIQILKKGFITSVQDLGRNGWQAFGITVGGAMDRTAAKLANIVLGNDENEAVLEMTLVGPSLKFTEDAVISVFGADMSPTIHRHSVPHGKPIQIKKDEILTFGAAKKGMRCYLAVKDGFAIPEVLNSKSTDFGAKLGGLQGGMLEIEDKLPIKKSFISATSWGLTYKLENYINNSRAIRYTRGRQYDLFEPRSKQTFNDSIFTISSASNRMGYRLNGPSIQLLKKRELTTEGTTFGSIQIPPDGQPIILMADRQPTGGYPKIGEVISCDLPRLSQMRPGEKVCFEEISLKEAQLLLLEEHRQIKALQVACKLKWRELDVYN</sequence>
<dbReference type="NCBIfam" id="TIGR00724">
    <property type="entry name" value="urea_amlyse_rel"/>
    <property type="match status" value="1"/>
</dbReference>
<evidence type="ECO:0000313" key="6">
    <source>
        <dbReference type="Proteomes" id="UP000249134"/>
    </source>
</evidence>
<evidence type="ECO:0000256" key="3">
    <source>
        <dbReference type="ARBA" id="ARBA00022840"/>
    </source>
</evidence>
<evidence type="ECO:0000259" key="4">
    <source>
        <dbReference type="SMART" id="SM00797"/>
    </source>
</evidence>
<dbReference type="GO" id="GO:0004039">
    <property type="term" value="F:allophanate hydrolase activity"/>
    <property type="evidence" value="ECO:0007669"/>
    <property type="project" value="UniProtKB-EC"/>
</dbReference>
<dbReference type="SUPFAM" id="SSF50891">
    <property type="entry name" value="Cyclophilin-like"/>
    <property type="match status" value="1"/>
</dbReference>
<evidence type="ECO:0000256" key="1">
    <source>
        <dbReference type="ARBA" id="ARBA00022741"/>
    </source>
</evidence>
<dbReference type="PANTHER" id="PTHR43309">
    <property type="entry name" value="5-OXOPROLINASE SUBUNIT C"/>
    <property type="match status" value="1"/>
</dbReference>